<feature type="transmembrane region" description="Helical" evidence="3">
    <location>
        <begin position="132"/>
        <end position="151"/>
    </location>
</feature>
<keyword evidence="6" id="KW-1185">Reference proteome</keyword>
<evidence type="ECO:0000313" key="6">
    <source>
        <dbReference type="Proteomes" id="UP001201273"/>
    </source>
</evidence>
<dbReference type="Pfam" id="PF20966">
    <property type="entry name" value="MASE6"/>
    <property type="match status" value="1"/>
</dbReference>
<dbReference type="RefSeq" id="WP_233054325.1">
    <property type="nucleotide sequence ID" value="NZ_JAIMJA010000023.1"/>
</dbReference>
<dbReference type="PANTHER" id="PTHR45138">
    <property type="entry name" value="REGULATORY COMPONENTS OF SENSORY TRANSDUCTION SYSTEM"/>
    <property type="match status" value="1"/>
</dbReference>
<feature type="transmembrane region" description="Helical" evidence="3">
    <location>
        <begin position="83"/>
        <end position="101"/>
    </location>
</feature>
<feature type="domain" description="GGDEF" evidence="4">
    <location>
        <begin position="222"/>
        <end position="350"/>
    </location>
</feature>
<dbReference type="SMART" id="SM00267">
    <property type="entry name" value="GGDEF"/>
    <property type="match status" value="1"/>
</dbReference>
<accession>A0ABS8WDY0</accession>
<feature type="transmembrane region" description="Helical" evidence="3">
    <location>
        <begin position="157"/>
        <end position="177"/>
    </location>
</feature>
<dbReference type="Gene3D" id="3.30.70.270">
    <property type="match status" value="1"/>
</dbReference>
<gene>
    <name evidence="5" type="ORF">K6Y31_18055</name>
</gene>
<dbReference type="EC" id="2.7.7.65" evidence="1"/>
<dbReference type="EMBL" id="JAIMJA010000023">
    <property type="protein sequence ID" value="MCE2596695.1"/>
    <property type="molecule type" value="Genomic_DNA"/>
</dbReference>
<dbReference type="InterPro" id="IPR029787">
    <property type="entry name" value="Nucleotide_cyclase"/>
</dbReference>
<organism evidence="5 6">
    <name type="scientific">Motilimonas cestriensis</name>
    <dbReference type="NCBI Taxonomy" id="2742685"/>
    <lineage>
        <taxon>Bacteria</taxon>
        <taxon>Pseudomonadati</taxon>
        <taxon>Pseudomonadota</taxon>
        <taxon>Gammaproteobacteria</taxon>
        <taxon>Alteromonadales</taxon>
        <taxon>Alteromonadales genera incertae sedis</taxon>
        <taxon>Motilimonas</taxon>
    </lineage>
</organism>
<protein>
    <recommendedName>
        <fullName evidence="1">diguanylate cyclase</fullName>
        <ecNumber evidence="1">2.7.7.65</ecNumber>
    </recommendedName>
</protein>
<keyword evidence="3" id="KW-0472">Membrane</keyword>
<dbReference type="InterPro" id="IPR043128">
    <property type="entry name" value="Rev_trsase/Diguanyl_cyclase"/>
</dbReference>
<evidence type="ECO:0000256" key="3">
    <source>
        <dbReference type="SAM" id="Phobius"/>
    </source>
</evidence>
<evidence type="ECO:0000313" key="5">
    <source>
        <dbReference type="EMBL" id="MCE2596695.1"/>
    </source>
</evidence>
<name>A0ABS8WDY0_9GAMM</name>
<dbReference type="NCBIfam" id="TIGR00254">
    <property type="entry name" value="GGDEF"/>
    <property type="match status" value="1"/>
</dbReference>
<comment type="catalytic activity">
    <reaction evidence="2">
        <text>2 GTP = 3',3'-c-di-GMP + 2 diphosphate</text>
        <dbReference type="Rhea" id="RHEA:24898"/>
        <dbReference type="ChEBI" id="CHEBI:33019"/>
        <dbReference type="ChEBI" id="CHEBI:37565"/>
        <dbReference type="ChEBI" id="CHEBI:58805"/>
        <dbReference type="EC" id="2.7.7.65"/>
    </reaction>
</comment>
<dbReference type="PROSITE" id="PS50887">
    <property type="entry name" value="GGDEF"/>
    <property type="match status" value="1"/>
</dbReference>
<dbReference type="SUPFAM" id="SSF55073">
    <property type="entry name" value="Nucleotide cyclase"/>
    <property type="match status" value="1"/>
</dbReference>
<dbReference type="InterPro" id="IPR000160">
    <property type="entry name" value="GGDEF_dom"/>
</dbReference>
<dbReference type="InterPro" id="IPR050469">
    <property type="entry name" value="Diguanylate_Cyclase"/>
</dbReference>
<evidence type="ECO:0000256" key="2">
    <source>
        <dbReference type="ARBA" id="ARBA00034247"/>
    </source>
</evidence>
<keyword evidence="3" id="KW-1133">Transmembrane helix</keyword>
<dbReference type="InterPro" id="IPR048435">
    <property type="entry name" value="MASE6"/>
</dbReference>
<sequence length="358" mass="40736">MINKLFYSRIEAWLNQSRSDEEFRENSFVFVSLTILIAILSFLLYYNVFIIFIPILALIHGMGVVSGLAGYYFLKNRRSTRTAGIITVTIMTTISLLFIIGTQNREFALAFCFLTPVIAVFILGYKLGSFFSLINFAVVAYFCLTEMQNWHPVPFDTISFIHLTIIYFFLFSISYFYDSGRRHTMRLLKESNLQLKALSTTDVLTGLPNRLKMEELLLNFDEVKWIAMLDVDDFKSVNDNYGHDIGDRVLKVIAKQLANTIGDDGVAGRWGGEEFLIAFYISDVDAIEKKLIELQAKIAAKNFGLERNVTVSCGATPHQSHMHRTAFRRADEALYRAKASGKNCYKLDMTAIGMEALQ</sequence>
<feature type="transmembrane region" description="Helical" evidence="3">
    <location>
        <begin position="107"/>
        <end position="125"/>
    </location>
</feature>
<dbReference type="PANTHER" id="PTHR45138:SF9">
    <property type="entry name" value="DIGUANYLATE CYCLASE DGCM-RELATED"/>
    <property type="match status" value="1"/>
</dbReference>
<evidence type="ECO:0000256" key="1">
    <source>
        <dbReference type="ARBA" id="ARBA00012528"/>
    </source>
</evidence>
<feature type="transmembrane region" description="Helical" evidence="3">
    <location>
        <begin position="27"/>
        <end position="45"/>
    </location>
</feature>
<comment type="caution">
    <text evidence="5">The sequence shown here is derived from an EMBL/GenBank/DDBJ whole genome shotgun (WGS) entry which is preliminary data.</text>
</comment>
<keyword evidence="3" id="KW-0812">Transmembrane</keyword>
<evidence type="ECO:0000259" key="4">
    <source>
        <dbReference type="PROSITE" id="PS50887"/>
    </source>
</evidence>
<feature type="transmembrane region" description="Helical" evidence="3">
    <location>
        <begin position="51"/>
        <end position="74"/>
    </location>
</feature>
<dbReference type="Proteomes" id="UP001201273">
    <property type="component" value="Unassembled WGS sequence"/>
</dbReference>
<reference evidence="5 6" key="1">
    <citation type="journal article" date="2022" name="Environ. Microbiol. Rep.">
        <title>Eco-phylogenetic analyses reveal divergent evolution of vitamin B12 metabolism in the marine bacterial family 'Psychromonadaceae'.</title>
        <authorList>
            <person name="Jin X."/>
            <person name="Yang Y."/>
            <person name="Cao H."/>
            <person name="Gao B."/>
            <person name="Zhao Z."/>
        </authorList>
    </citation>
    <scope>NUCLEOTIDE SEQUENCE [LARGE SCALE GENOMIC DNA]</scope>
    <source>
        <strain evidence="5 6">MKS20</strain>
    </source>
</reference>
<dbReference type="CDD" id="cd01949">
    <property type="entry name" value="GGDEF"/>
    <property type="match status" value="1"/>
</dbReference>
<dbReference type="Pfam" id="PF00990">
    <property type="entry name" value="GGDEF"/>
    <property type="match status" value="1"/>
</dbReference>
<proteinExistence type="predicted"/>